<proteinExistence type="inferred from homology"/>
<dbReference type="GO" id="GO:0016788">
    <property type="term" value="F:hydrolase activity, acting on ester bonds"/>
    <property type="evidence" value="ECO:0007669"/>
    <property type="project" value="InterPro"/>
</dbReference>
<accession>A0A7I8VXW1</accession>
<evidence type="ECO:0000256" key="1">
    <source>
        <dbReference type="ARBA" id="ARBA00022723"/>
    </source>
</evidence>
<dbReference type="PANTHER" id="PTHR10819">
    <property type="entry name" value="PHOSPHOTRIESTERASE-RELATED"/>
    <property type="match status" value="1"/>
</dbReference>
<dbReference type="SUPFAM" id="SSF51556">
    <property type="entry name" value="Metallo-dependent hydrolases"/>
    <property type="match status" value="1"/>
</dbReference>
<feature type="binding site" evidence="3">
    <location>
        <position position="194"/>
    </location>
    <ligand>
        <name>a divalent metal cation</name>
        <dbReference type="ChEBI" id="CHEBI:60240"/>
        <label>2</label>
    </ligand>
</feature>
<comment type="caution">
    <text evidence="5">The sequence shown here is derived from an EMBL/GenBank/DDBJ whole genome shotgun (WGS) entry which is preliminary data.</text>
</comment>
<feature type="binding site" evidence="3">
    <location>
        <position position="29"/>
    </location>
    <ligand>
        <name>a divalent metal cation</name>
        <dbReference type="ChEBI" id="CHEBI:60240"/>
        <label>1</label>
    </ligand>
</feature>
<feature type="binding site" evidence="3">
    <location>
        <position position="223"/>
    </location>
    <ligand>
        <name>a divalent metal cation</name>
        <dbReference type="ChEBI" id="CHEBI:60240"/>
        <label>2</label>
    </ligand>
</feature>
<reference evidence="5 6" key="1">
    <citation type="submission" date="2020-08" db="EMBL/GenBank/DDBJ databases">
        <authorList>
            <person name="Hejnol A."/>
        </authorList>
    </citation>
    <scope>NUCLEOTIDE SEQUENCE [LARGE SCALE GENOMIC DNA]</scope>
</reference>
<feature type="binding site" evidence="3">
    <location>
        <position position="291"/>
    </location>
    <ligand>
        <name>a divalent metal cation</name>
        <dbReference type="ChEBI" id="CHEBI:60240"/>
        <label>1</label>
    </ligand>
</feature>
<feature type="binding site" evidence="3">
    <location>
        <position position="27"/>
    </location>
    <ligand>
        <name>a divalent metal cation</name>
        <dbReference type="ChEBI" id="CHEBI:60240"/>
        <label>1</label>
    </ligand>
</feature>
<organism evidence="5 6">
    <name type="scientific">Dimorphilus gyrociliatus</name>
    <dbReference type="NCBI Taxonomy" id="2664684"/>
    <lineage>
        <taxon>Eukaryota</taxon>
        <taxon>Metazoa</taxon>
        <taxon>Spiralia</taxon>
        <taxon>Lophotrochozoa</taxon>
        <taxon>Annelida</taxon>
        <taxon>Polychaeta</taxon>
        <taxon>Polychaeta incertae sedis</taxon>
        <taxon>Dinophilidae</taxon>
        <taxon>Dimorphilus</taxon>
    </lineage>
</organism>
<dbReference type="PROSITE" id="PS51347">
    <property type="entry name" value="PHOSPHOTRIESTERASE_2"/>
    <property type="match status" value="1"/>
</dbReference>
<feature type="binding site" evidence="3">
    <location>
        <position position="162"/>
    </location>
    <ligand>
        <name>a divalent metal cation</name>
        <dbReference type="ChEBI" id="CHEBI:60240"/>
        <label>2</label>
    </ligand>
</feature>
<feature type="binding site" evidence="3">
    <location>
        <position position="162"/>
    </location>
    <ligand>
        <name>a divalent metal cation</name>
        <dbReference type="ChEBI" id="CHEBI:60240"/>
        <label>1</label>
    </ligand>
</feature>
<dbReference type="Pfam" id="PF02126">
    <property type="entry name" value="PTE"/>
    <property type="match status" value="1"/>
</dbReference>
<dbReference type="GO" id="GO:0008270">
    <property type="term" value="F:zinc ion binding"/>
    <property type="evidence" value="ECO:0007669"/>
    <property type="project" value="InterPro"/>
</dbReference>
<dbReference type="AlphaFoldDB" id="A0A7I8VXW1"/>
<dbReference type="InterPro" id="IPR001559">
    <property type="entry name" value="Phosphotriesterase"/>
</dbReference>
<comment type="caution">
    <text evidence="4">Lacks conserved residue(s) required for the propagation of feature annotation.</text>
</comment>
<evidence type="ECO:0000256" key="4">
    <source>
        <dbReference type="PROSITE-ProRule" id="PRU00679"/>
    </source>
</evidence>
<comment type="similarity">
    <text evidence="4">Belongs to the metallo-dependent hydrolases superfamily. Phosphotriesterase family.</text>
</comment>
<evidence type="ECO:0000256" key="2">
    <source>
        <dbReference type="ARBA" id="ARBA00022801"/>
    </source>
</evidence>
<keyword evidence="2" id="KW-0378">Hydrolase</keyword>
<dbReference type="PROSITE" id="PS01322">
    <property type="entry name" value="PHOSPHOTRIESTERASE_1"/>
    <property type="match status" value="1"/>
</dbReference>
<dbReference type="OrthoDB" id="9998343at2759"/>
<dbReference type="EMBL" id="CAJFCJ010000013">
    <property type="protein sequence ID" value="CAD5120735.1"/>
    <property type="molecule type" value="Genomic_DNA"/>
</dbReference>
<dbReference type="Proteomes" id="UP000549394">
    <property type="component" value="Unassembled WGS sequence"/>
</dbReference>
<name>A0A7I8VXW1_9ANNE</name>
<dbReference type="InterPro" id="IPR017947">
    <property type="entry name" value="AryldialkylPase_Zn-BS"/>
</dbReference>
<sequence>MDNSLSTKIQTVTGLIEPTTLGITLAHEHLYMEYPMLLEETENSHIPMTLENYGWISRNPWQHIPNLKLFDVEAVKADLMDFKKFGGSAVVECTTKGLKRDIQAVKKISEETGVKVVAGAGYYVDSAHPPEMIGMSVEDIAESIKEEVLVGYDGVKCGLIGEIGCSWPLTDAERKVLKGAAIAQADLGCGVSIHPGRNHRAPMEIIRILSEAGCNIDKVVISHIDRTVQDYCTLMDLLDTTCYLEYDLFGVEVINYPLDETIDFLSDSQRVAYIKRLVDDGFADKIVVAQDIHTLHRLKKYGGHGFCHILENIVPKMLVRDISRDAINQILISNPANWLLFT</sequence>
<evidence type="ECO:0000256" key="3">
    <source>
        <dbReference type="PIRSR" id="PIRSR601559-52"/>
    </source>
</evidence>
<dbReference type="Gene3D" id="3.20.20.140">
    <property type="entry name" value="Metal-dependent hydrolases"/>
    <property type="match status" value="1"/>
</dbReference>
<dbReference type="PANTHER" id="PTHR10819:SF3">
    <property type="entry name" value="PHOSPHOTRIESTERASE-RELATED PROTEIN"/>
    <property type="match status" value="1"/>
</dbReference>
<dbReference type="InterPro" id="IPR032466">
    <property type="entry name" value="Metal_Hydrolase"/>
</dbReference>
<keyword evidence="6" id="KW-1185">Reference proteome</keyword>
<keyword evidence="1 3" id="KW-0479">Metal-binding</keyword>
<comment type="cofactor">
    <cofactor evidence="3">
        <name>a divalent metal cation</name>
        <dbReference type="ChEBI" id="CHEBI:60240"/>
    </cofactor>
    <text evidence="3">Binds 2 divalent metal cations per subunit.</text>
</comment>
<gene>
    <name evidence="5" type="ORF">DGYR_LOCUS8784</name>
</gene>
<protein>
    <submittedName>
        <fullName evidence="5">DgyrCDS9295</fullName>
    </submittedName>
</protein>
<evidence type="ECO:0000313" key="6">
    <source>
        <dbReference type="Proteomes" id="UP000549394"/>
    </source>
</evidence>
<evidence type="ECO:0000313" key="5">
    <source>
        <dbReference type="EMBL" id="CAD5120735.1"/>
    </source>
</evidence>